<feature type="region of interest" description="Disordered" evidence="1">
    <location>
        <begin position="144"/>
        <end position="181"/>
    </location>
</feature>
<gene>
    <name evidence="2" type="ORF">AVDCRST_MAG04-985</name>
</gene>
<dbReference type="InterPro" id="IPR027405">
    <property type="entry name" value="YidB-like"/>
</dbReference>
<organism evidence="2">
    <name type="scientific">uncultured Acetobacteraceae bacterium</name>
    <dbReference type="NCBI Taxonomy" id="169975"/>
    <lineage>
        <taxon>Bacteria</taxon>
        <taxon>Pseudomonadati</taxon>
        <taxon>Pseudomonadota</taxon>
        <taxon>Alphaproteobacteria</taxon>
        <taxon>Acetobacterales</taxon>
        <taxon>Acetobacteraceae</taxon>
        <taxon>environmental samples</taxon>
    </lineage>
</organism>
<dbReference type="Gene3D" id="1.10.10.690">
    <property type="entry name" value="YidB-like"/>
    <property type="match status" value="1"/>
</dbReference>
<protein>
    <recommendedName>
        <fullName evidence="3">DUF937 domain-containing protein</fullName>
    </recommendedName>
</protein>
<reference evidence="2" key="1">
    <citation type="submission" date="2020-02" db="EMBL/GenBank/DDBJ databases">
        <authorList>
            <person name="Meier V. D."/>
        </authorList>
    </citation>
    <scope>NUCLEOTIDE SEQUENCE</scope>
    <source>
        <strain evidence="2">AVDCRST_MAG04</strain>
    </source>
</reference>
<sequence length="181" mass="17920">MSDFLTRLAGSALGGMAGRGVGGGIGGAALGAVLGHLMNNQTGAGGLSGLVDKFRGAGLGDHAESWVSHGQNQPVAPHELERVFEPGQLDTMSQQTGMDRGGLLGMLSQALPGLVDGMTPHGRLPQHDGEVPQGEGLGGLLGGLFGGGGRADEGGAPPRSSGTTGDGIAEALRGIGPVRRT</sequence>
<dbReference type="Pfam" id="PF20159">
    <property type="entry name" value="YidB"/>
    <property type="match status" value="1"/>
</dbReference>
<evidence type="ECO:0008006" key="3">
    <source>
        <dbReference type="Google" id="ProtNLM"/>
    </source>
</evidence>
<dbReference type="InterPro" id="IPR045372">
    <property type="entry name" value="YidB"/>
</dbReference>
<accession>A0A6J4HN35</accession>
<dbReference type="EMBL" id="CADCTL010000074">
    <property type="protein sequence ID" value="CAA9228193.1"/>
    <property type="molecule type" value="Genomic_DNA"/>
</dbReference>
<evidence type="ECO:0000313" key="2">
    <source>
        <dbReference type="EMBL" id="CAA9228193.1"/>
    </source>
</evidence>
<dbReference type="SUPFAM" id="SSF140804">
    <property type="entry name" value="YidB-like"/>
    <property type="match status" value="1"/>
</dbReference>
<evidence type="ECO:0000256" key="1">
    <source>
        <dbReference type="SAM" id="MobiDB-lite"/>
    </source>
</evidence>
<dbReference type="AlphaFoldDB" id="A0A6J4HN35"/>
<name>A0A6J4HN35_9PROT</name>
<proteinExistence type="predicted"/>